<evidence type="ECO:0000256" key="2">
    <source>
        <dbReference type="ARBA" id="ARBA00023002"/>
    </source>
</evidence>
<name>A0A815MT65_ADIRI</name>
<dbReference type="Proteomes" id="UP000663852">
    <property type="component" value="Unassembled WGS sequence"/>
</dbReference>
<evidence type="ECO:0000256" key="4">
    <source>
        <dbReference type="ARBA" id="ARBA00037882"/>
    </source>
</evidence>
<evidence type="ECO:0000259" key="7">
    <source>
        <dbReference type="Pfam" id="PF12867"/>
    </source>
</evidence>
<evidence type="ECO:0000313" key="9">
    <source>
        <dbReference type="EMBL" id="CAF1493647.1"/>
    </source>
</evidence>
<evidence type="ECO:0000256" key="1">
    <source>
        <dbReference type="ARBA" id="ARBA00005310"/>
    </source>
</evidence>
<evidence type="ECO:0000256" key="3">
    <source>
        <dbReference type="ARBA" id="ARBA00023004"/>
    </source>
</evidence>
<keyword evidence="2" id="KW-0560">Oxidoreductase</keyword>
<dbReference type="NCBIfam" id="TIGR04345">
    <property type="entry name" value="ovoA_Cterm"/>
    <property type="match status" value="1"/>
</dbReference>
<dbReference type="Pfam" id="PF08241">
    <property type="entry name" value="Methyltransf_11"/>
    <property type="match status" value="1"/>
</dbReference>
<evidence type="ECO:0000313" key="8">
    <source>
        <dbReference type="EMBL" id="CAF1428852.1"/>
    </source>
</evidence>
<evidence type="ECO:0000259" key="5">
    <source>
        <dbReference type="Pfam" id="PF03781"/>
    </source>
</evidence>
<dbReference type="InterPro" id="IPR051043">
    <property type="entry name" value="Sulfatase_Mod_Factor_Kinase"/>
</dbReference>
<dbReference type="CDD" id="cd02440">
    <property type="entry name" value="AdoMet_MTases"/>
    <property type="match status" value="1"/>
</dbReference>
<gene>
    <name evidence="8" type="ORF">EDS130_LOCUS38061</name>
    <name evidence="9" type="ORF">XAT740_LOCUS39234</name>
</gene>
<feature type="domain" description="Sulfatase-modifying factor enzyme-like" evidence="5">
    <location>
        <begin position="239"/>
        <end position="482"/>
    </location>
</feature>
<comment type="caution">
    <text evidence="8">The sequence shown here is derived from an EMBL/GenBank/DDBJ whole genome shotgun (WGS) entry which is preliminary data.</text>
</comment>
<evidence type="ECO:0000259" key="6">
    <source>
        <dbReference type="Pfam" id="PF08241"/>
    </source>
</evidence>
<dbReference type="PANTHER" id="PTHR23150:SF26">
    <property type="entry name" value="GENERIC METHYLTRANSFERASE"/>
    <property type="match status" value="1"/>
</dbReference>
<keyword evidence="10" id="KW-1185">Reference proteome</keyword>
<dbReference type="AlphaFoldDB" id="A0A815MT65"/>
<dbReference type="GO" id="GO:0120147">
    <property type="term" value="F:formylglycine-generating oxidase activity"/>
    <property type="evidence" value="ECO:0007669"/>
    <property type="project" value="TreeGrafter"/>
</dbReference>
<keyword evidence="3" id="KW-0408">Iron</keyword>
<dbReference type="Gene3D" id="3.90.1580.10">
    <property type="entry name" value="paralog of FGE (formylglycine-generating enzyme)"/>
    <property type="match status" value="1"/>
</dbReference>
<dbReference type="NCBIfam" id="TIGR04344">
    <property type="entry name" value="ovoA_Nterm"/>
    <property type="match status" value="1"/>
</dbReference>
<feature type="domain" description="DinB-like" evidence="7">
    <location>
        <begin position="55"/>
        <end position="196"/>
    </location>
</feature>
<dbReference type="EMBL" id="CAJNOR010004324">
    <property type="protein sequence ID" value="CAF1493647.1"/>
    <property type="molecule type" value="Genomic_DNA"/>
</dbReference>
<sequence length="744" mass="86375">MSVVASSNFILHSPSFWTGKSPVYGICPGVESDGTIKSLPQVKTNATRRELLDYFDNTWTLTEVLFDGLANEEAYYRRPYHKLRHPMIFYYGHPAVLYMNKLRVAGLLVNGISSGFERLFETGVDEMRWDDLYEGHDDVWPSIDEVHQYRREAYQIIRELIETHPLFDEQHMPITIDKPTWALLMGFEHERIHLETSSVLIRELPIEFVRVNKIWPSLLLETKDEPSKENLMINLSKSEVKLGKPITWPTFGWDNEYGEEKRVVQPFSASSMLISNKEFYQFVTGSGYIQERYWSTDGWTWRSFRNVKAPSFWVPTGPSGLHQYKLRTLFEIVEMQWNAPVCVNFHEAKAYCAWRTEQEKSVMPYRLLTESEHHLIHDGKDHQWNNNLRHGGEVAVTASQVNDKGFYDVFGNVWQWCEDHFHPLEGSQPHPYYDDFSVPCYDGEHHMILGGSFVSTGDEASVWARFHFRPHFMQHAGFRIARSDDICTCNARFIKNSTTNTYETQQMVDMYVLMHWGEEQQRFDPLISAKMIFPKVPDLPVACAELVKCFATHTDRALDLGCAVGRTAFELAITFNEVIGIDYSQNFISVARYLKQHGTFEYTRKDQGIQRTSLTAVVNPSIDRDRIQFEVGDACSLRSDLKDFDAVVLANVLCRLPKPSTCLKRMQGNGGLVKKGGILVMTTPFSWLPQYTPQTEWINGVKEIQDILTEFDLIHEEEIPFMIREHRRKFEYIITLGTVWKRRL</sequence>
<evidence type="ECO:0008006" key="12">
    <source>
        <dbReference type="Google" id="ProtNLM"/>
    </source>
</evidence>
<comment type="pathway">
    <text evidence="4">Amino-acid biosynthesis; ergothioneine biosynthesis.</text>
</comment>
<dbReference type="Proteomes" id="UP000663828">
    <property type="component" value="Unassembled WGS sequence"/>
</dbReference>
<protein>
    <recommendedName>
        <fullName evidence="12">5-histidylcysteine sulfoxide synthase</fullName>
    </recommendedName>
</protein>
<dbReference type="Gene3D" id="3.40.50.150">
    <property type="entry name" value="Vaccinia Virus protein VP39"/>
    <property type="match status" value="1"/>
</dbReference>
<evidence type="ECO:0000313" key="10">
    <source>
        <dbReference type="Proteomes" id="UP000663828"/>
    </source>
</evidence>
<dbReference type="Pfam" id="PF12867">
    <property type="entry name" value="DinB_2"/>
    <property type="match status" value="1"/>
</dbReference>
<reference evidence="8" key="1">
    <citation type="submission" date="2021-02" db="EMBL/GenBank/DDBJ databases">
        <authorList>
            <person name="Nowell W R."/>
        </authorList>
    </citation>
    <scope>NUCLEOTIDE SEQUENCE</scope>
</reference>
<dbReference type="EMBL" id="CAJNOJ010000388">
    <property type="protein sequence ID" value="CAF1428852.1"/>
    <property type="molecule type" value="Genomic_DNA"/>
</dbReference>
<dbReference type="InterPro" id="IPR029063">
    <property type="entry name" value="SAM-dependent_MTases_sf"/>
</dbReference>
<dbReference type="InterPro" id="IPR024775">
    <property type="entry name" value="DinB-like"/>
</dbReference>
<dbReference type="SUPFAM" id="SSF53335">
    <property type="entry name" value="S-adenosyl-L-methionine-dependent methyltransferases"/>
    <property type="match status" value="1"/>
</dbReference>
<dbReference type="PANTHER" id="PTHR23150">
    <property type="entry name" value="SULFATASE MODIFYING FACTOR 1, 2"/>
    <property type="match status" value="1"/>
</dbReference>
<dbReference type="InterPro" id="IPR042095">
    <property type="entry name" value="SUMF_sf"/>
</dbReference>
<dbReference type="GO" id="GO:0008757">
    <property type="term" value="F:S-adenosylmethionine-dependent methyltransferase activity"/>
    <property type="evidence" value="ECO:0007669"/>
    <property type="project" value="InterPro"/>
</dbReference>
<accession>A0A815MT65</accession>
<dbReference type="OrthoDB" id="659at2759"/>
<feature type="domain" description="Methyltransferase type 11" evidence="6">
    <location>
        <begin position="558"/>
        <end position="680"/>
    </location>
</feature>
<evidence type="ECO:0000313" key="11">
    <source>
        <dbReference type="Proteomes" id="UP000663852"/>
    </source>
</evidence>
<dbReference type="InterPro" id="IPR013216">
    <property type="entry name" value="Methyltransf_11"/>
</dbReference>
<dbReference type="InterPro" id="IPR027625">
    <property type="entry name" value="OvoA_Cterm"/>
</dbReference>
<dbReference type="InterPro" id="IPR005532">
    <property type="entry name" value="SUMF_dom"/>
</dbReference>
<organism evidence="8 11">
    <name type="scientific">Adineta ricciae</name>
    <name type="common">Rotifer</name>
    <dbReference type="NCBI Taxonomy" id="249248"/>
    <lineage>
        <taxon>Eukaryota</taxon>
        <taxon>Metazoa</taxon>
        <taxon>Spiralia</taxon>
        <taxon>Gnathifera</taxon>
        <taxon>Rotifera</taxon>
        <taxon>Eurotatoria</taxon>
        <taxon>Bdelloidea</taxon>
        <taxon>Adinetida</taxon>
        <taxon>Adinetidae</taxon>
        <taxon>Adineta</taxon>
    </lineage>
</organism>
<dbReference type="Pfam" id="PF03781">
    <property type="entry name" value="FGE-sulfatase"/>
    <property type="match status" value="1"/>
</dbReference>
<comment type="similarity">
    <text evidence="1">Belongs to the sulfatase-modifying factor family.</text>
</comment>
<dbReference type="SUPFAM" id="SSF56436">
    <property type="entry name" value="C-type lectin-like"/>
    <property type="match status" value="1"/>
</dbReference>
<dbReference type="InterPro" id="IPR027577">
    <property type="entry name" value="OvoA_Nterm"/>
</dbReference>
<dbReference type="InterPro" id="IPR016187">
    <property type="entry name" value="CTDL_fold"/>
</dbReference>
<proteinExistence type="inferred from homology"/>